<dbReference type="InterPro" id="IPR039561">
    <property type="entry name" value="Peptidase_M15C"/>
</dbReference>
<dbReference type="AlphaFoldDB" id="A0A8J6JFN5"/>
<comment type="caution">
    <text evidence="2">The sequence shown here is derived from an EMBL/GenBank/DDBJ whole genome shotgun (WGS) entry which is preliminary data.</text>
</comment>
<dbReference type="EMBL" id="JACOPP010000011">
    <property type="protein sequence ID" value="MBC5733930.1"/>
    <property type="molecule type" value="Genomic_DNA"/>
</dbReference>
<keyword evidence="3" id="KW-1185">Reference proteome</keyword>
<reference evidence="2" key="1">
    <citation type="submission" date="2020-08" db="EMBL/GenBank/DDBJ databases">
        <title>Genome public.</title>
        <authorList>
            <person name="Liu C."/>
            <person name="Sun Q."/>
        </authorList>
    </citation>
    <scope>NUCLEOTIDE SEQUENCE</scope>
    <source>
        <strain evidence="2">NSJ-51</strain>
    </source>
</reference>
<dbReference type="SUPFAM" id="SSF55166">
    <property type="entry name" value="Hedgehog/DD-peptidase"/>
    <property type="match status" value="1"/>
</dbReference>
<gene>
    <name evidence="2" type="ORF">H8S57_09365</name>
</gene>
<dbReference type="Pfam" id="PF13539">
    <property type="entry name" value="Peptidase_M15_4"/>
    <property type="match status" value="1"/>
</dbReference>
<dbReference type="RefSeq" id="WP_186907821.1">
    <property type="nucleotide sequence ID" value="NZ_JACOPP010000011.1"/>
</dbReference>
<name>A0A8J6JFN5_9FIRM</name>
<dbReference type="Proteomes" id="UP000661435">
    <property type="component" value="Unassembled WGS sequence"/>
</dbReference>
<feature type="domain" description="Peptidase M15C" evidence="1">
    <location>
        <begin position="65"/>
        <end position="115"/>
    </location>
</feature>
<sequence>MLNSRDINDLRSDVAANCRVWMQLCRDAGLSVCITGTVRDRAYQEYCYRNGTSKGRVPTFHAQGVGLAFDFCKNVKGQEYSDPAFFQRAGELGERVGFEWGGRWKSFPDRPHLQWSGGGKYTGSMILAGRYPPAMPLYREEINMTINEVQALVEQSVEKALADRDEAVARSIQTVSTWASNAWEKAAQAGVFDGTRPGGALTREQAAVVLDRLGLLQR</sequence>
<accession>A0A8J6JFN5</accession>
<evidence type="ECO:0000313" key="3">
    <source>
        <dbReference type="Proteomes" id="UP000661435"/>
    </source>
</evidence>
<dbReference type="Gene3D" id="3.30.1380.10">
    <property type="match status" value="1"/>
</dbReference>
<dbReference type="InterPro" id="IPR009045">
    <property type="entry name" value="Zn_M74/Hedgehog-like"/>
</dbReference>
<dbReference type="GO" id="GO:0008233">
    <property type="term" value="F:peptidase activity"/>
    <property type="evidence" value="ECO:0007669"/>
    <property type="project" value="InterPro"/>
</dbReference>
<protein>
    <submittedName>
        <fullName evidence="2">M15 family metallopeptidase</fullName>
    </submittedName>
</protein>
<evidence type="ECO:0000259" key="1">
    <source>
        <dbReference type="Pfam" id="PF13539"/>
    </source>
</evidence>
<proteinExistence type="predicted"/>
<evidence type="ECO:0000313" key="2">
    <source>
        <dbReference type="EMBL" id="MBC5733930.1"/>
    </source>
</evidence>
<dbReference type="CDD" id="cd14845">
    <property type="entry name" value="L-Ala-D-Glu_peptidase_like"/>
    <property type="match status" value="1"/>
</dbReference>
<organism evidence="2 3">
    <name type="scientific">Lawsonibacter hominis</name>
    <dbReference type="NCBI Taxonomy" id="2763053"/>
    <lineage>
        <taxon>Bacteria</taxon>
        <taxon>Bacillati</taxon>
        <taxon>Bacillota</taxon>
        <taxon>Clostridia</taxon>
        <taxon>Eubacteriales</taxon>
        <taxon>Oscillospiraceae</taxon>
        <taxon>Lawsonibacter</taxon>
    </lineage>
</organism>